<keyword evidence="4 5" id="KW-0472">Membrane</keyword>
<keyword evidence="2 5" id="KW-0812">Transmembrane</keyword>
<feature type="transmembrane region" description="Helical" evidence="5">
    <location>
        <begin position="265"/>
        <end position="290"/>
    </location>
</feature>
<evidence type="ECO:0000259" key="6">
    <source>
        <dbReference type="Pfam" id="PF12698"/>
    </source>
</evidence>
<comment type="subcellular location">
    <subcellularLocation>
        <location evidence="1">Membrane</location>
        <topology evidence="1">Multi-pass membrane protein</topology>
    </subcellularLocation>
</comment>
<dbReference type="PANTHER" id="PTHR43471">
    <property type="entry name" value="ABC TRANSPORTER PERMEASE"/>
    <property type="match status" value="1"/>
</dbReference>
<proteinExistence type="predicted"/>
<dbReference type="RefSeq" id="WP_137353378.1">
    <property type="nucleotide sequence ID" value="NZ_CAACYE020000001.1"/>
</dbReference>
<feature type="transmembrane region" description="Helical" evidence="5">
    <location>
        <begin position="358"/>
        <end position="377"/>
    </location>
</feature>
<protein>
    <submittedName>
        <fullName evidence="7">ABC-2 family transporter protein</fullName>
    </submittedName>
</protein>
<dbReference type="AlphaFoldDB" id="A0A449H2A8"/>
<dbReference type="PANTHER" id="PTHR43471:SF3">
    <property type="entry name" value="ABC TRANSPORTER PERMEASE PROTEIN NATB"/>
    <property type="match status" value="1"/>
</dbReference>
<feature type="transmembrane region" description="Helical" evidence="5">
    <location>
        <begin position="28"/>
        <end position="50"/>
    </location>
</feature>
<evidence type="ECO:0000256" key="1">
    <source>
        <dbReference type="ARBA" id="ARBA00004141"/>
    </source>
</evidence>
<reference evidence="7" key="1">
    <citation type="submission" date="2019-02" db="EMBL/GenBank/DDBJ databases">
        <authorList>
            <consortium name="Pathogen Informatics"/>
        </authorList>
    </citation>
    <scope>NUCLEOTIDE SEQUENCE</scope>
    <source>
        <strain evidence="7">3012STDY6733949</strain>
    </source>
</reference>
<feature type="transmembrane region" description="Helical" evidence="5">
    <location>
        <begin position="227"/>
        <end position="253"/>
    </location>
</feature>
<accession>A0A449H2A8</accession>
<evidence type="ECO:0000256" key="4">
    <source>
        <dbReference type="ARBA" id="ARBA00023136"/>
    </source>
</evidence>
<dbReference type="InterPro" id="IPR013525">
    <property type="entry name" value="ABC2_TM"/>
</dbReference>
<evidence type="ECO:0000313" key="7">
    <source>
        <dbReference type="EMBL" id="VFA85220.1"/>
    </source>
</evidence>
<gene>
    <name evidence="7" type="primary">yhaP</name>
    <name evidence="7" type="ORF">NCTC1935_03057</name>
</gene>
<feature type="domain" description="ABC-2 type transporter transmembrane" evidence="6">
    <location>
        <begin position="31"/>
        <end position="373"/>
    </location>
</feature>
<feature type="transmembrane region" description="Helical" evidence="5">
    <location>
        <begin position="328"/>
        <end position="346"/>
    </location>
</feature>
<dbReference type="GO" id="GO:0016020">
    <property type="term" value="C:membrane"/>
    <property type="evidence" value="ECO:0007669"/>
    <property type="project" value="UniProtKB-SubCell"/>
</dbReference>
<dbReference type="GO" id="GO:0140359">
    <property type="term" value="F:ABC-type transporter activity"/>
    <property type="evidence" value="ECO:0007669"/>
    <property type="project" value="InterPro"/>
</dbReference>
<dbReference type="Pfam" id="PF12698">
    <property type="entry name" value="ABC2_membrane_3"/>
    <property type="match status" value="1"/>
</dbReference>
<evidence type="ECO:0000256" key="3">
    <source>
        <dbReference type="ARBA" id="ARBA00022989"/>
    </source>
</evidence>
<feature type="transmembrane region" description="Helical" evidence="5">
    <location>
        <begin position="302"/>
        <end position="322"/>
    </location>
</feature>
<sequence>MTGPDTSYLRAIGLVVRREFLAQVRTKAYRWSVLLMSAAVVLASVVFGMVDDDGPATATADVAVVGPGTTAVAEQLPVAARAAGLDVRVQTGRDPQGARAAVEAGIVDAALLRTGDGPDEVLVRESLDPQLGAALTEVVRTEALTRAVGTDSAAVLGALGESAFTVRALDPPDPQQGERVRMAWVSLLLLLTTVLGFGVYVAIGVVEEKSTRVVELLLATIRPSQLLWGKVIGIGASALLQVLVIGAVALVAGRATGLITLTDTAVAVFAATLIWSVLGYLLFSLLYAAAGSLVSRQEEVQGVTAPLMLLAMLAYGLSIGAIGDPGGAFARVAGWIPPFSAFVMPIRTAAGAATGWEIAGAAVAMLLACALVSRIAARVYTRSVLHTGSRLSWRAALRG</sequence>
<evidence type="ECO:0000256" key="2">
    <source>
        <dbReference type="ARBA" id="ARBA00022692"/>
    </source>
</evidence>
<dbReference type="EMBL" id="CAACYE010000005">
    <property type="protein sequence ID" value="VFA85220.1"/>
    <property type="molecule type" value="Genomic_DNA"/>
</dbReference>
<organism evidence="7">
    <name type="scientific">Nocardia farcinica</name>
    <dbReference type="NCBI Taxonomy" id="37329"/>
    <lineage>
        <taxon>Bacteria</taxon>
        <taxon>Bacillati</taxon>
        <taxon>Actinomycetota</taxon>
        <taxon>Actinomycetes</taxon>
        <taxon>Mycobacteriales</taxon>
        <taxon>Nocardiaceae</taxon>
        <taxon>Nocardia</taxon>
    </lineage>
</organism>
<evidence type="ECO:0000256" key="5">
    <source>
        <dbReference type="SAM" id="Phobius"/>
    </source>
</evidence>
<feature type="transmembrane region" description="Helical" evidence="5">
    <location>
        <begin position="182"/>
        <end position="206"/>
    </location>
</feature>
<keyword evidence="3 5" id="KW-1133">Transmembrane helix</keyword>
<name>A0A449H2A8_NOCFR</name>